<evidence type="ECO:0000256" key="2">
    <source>
        <dbReference type="ARBA" id="ARBA00023002"/>
    </source>
</evidence>
<proteinExistence type="inferred from homology"/>
<dbReference type="PRINTS" id="PR00081">
    <property type="entry name" value="GDHRDH"/>
</dbReference>
<dbReference type="InterPro" id="IPR036291">
    <property type="entry name" value="NAD(P)-bd_dom_sf"/>
</dbReference>
<dbReference type="Proteomes" id="UP001445076">
    <property type="component" value="Unassembled WGS sequence"/>
</dbReference>
<evidence type="ECO:0008006" key="6">
    <source>
        <dbReference type="Google" id="ProtNLM"/>
    </source>
</evidence>
<dbReference type="Pfam" id="PF00106">
    <property type="entry name" value="adh_short"/>
    <property type="match status" value="1"/>
</dbReference>
<dbReference type="SUPFAM" id="SSF51735">
    <property type="entry name" value="NAD(P)-binding Rossmann-fold domains"/>
    <property type="match status" value="1"/>
</dbReference>
<dbReference type="InterPro" id="IPR002347">
    <property type="entry name" value="SDR_fam"/>
</dbReference>
<dbReference type="GO" id="GO:0005737">
    <property type="term" value="C:cytoplasm"/>
    <property type="evidence" value="ECO:0007669"/>
    <property type="project" value="TreeGrafter"/>
</dbReference>
<keyword evidence="1" id="KW-0521">NADP</keyword>
<evidence type="ECO:0000313" key="4">
    <source>
        <dbReference type="EMBL" id="KAK8753333.1"/>
    </source>
</evidence>
<reference evidence="4 5" key="1">
    <citation type="journal article" date="2024" name="BMC Genomics">
        <title>Genome assembly of redclaw crayfish (Cherax quadricarinatus) provides insights into its immune adaptation and hypoxia tolerance.</title>
        <authorList>
            <person name="Liu Z."/>
            <person name="Zheng J."/>
            <person name="Li H."/>
            <person name="Fang K."/>
            <person name="Wang S."/>
            <person name="He J."/>
            <person name="Zhou D."/>
            <person name="Weng S."/>
            <person name="Chi M."/>
            <person name="Gu Z."/>
            <person name="He J."/>
            <person name="Li F."/>
            <person name="Wang M."/>
        </authorList>
    </citation>
    <scope>NUCLEOTIDE SEQUENCE [LARGE SCALE GENOMIC DNA]</scope>
    <source>
        <strain evidence="4">ZL_2023a</strain>
    </source>
</reference>
<organism evidence="4 5">
    <name type="scientific">Cherax quadricarinatus</name>
    <name type="common">Australian red claw crayfish</name>
    <dbReference type="NCBI Taxonomy" id="27406"/>
    <lineage>
        <taxon>Eukaryota</taxon>
        <taxon>Metazoa</taxon>
        <taxon>Ecdysozoa</taxon>
        <taxon>Arthropoda</taxon>
        <taxon>Crustacea</taxon>
        <taxon>Multicrustacea</taxon>
        <taxon>Malacostraca</taxon>
        <taxon>Eumalacostraca</taxon>
        <taxon>Eucarida</taxon>
        <taxon>Decapoda</taxon>
        <taxon>Pleocyemata</taxon>
        <taxon>Astacidea</taxon>
        <taxon>Parastacoidea</taxon>
        <taxon>Parastacidae</taxon>
        <taxon>Cherax</taxon>
    </lineage>
</organism>
<comment type="similarity">
    <text evidence="3">Belongs to the short-chain dehydrogenases/reductases (SDR) family.</text>
</comment>
<sequence length="255" mass="27571">MLSGSVMITGCSRGLGLEMVKQLVKSPSAPRVVIATCREPNKAMELQQLARDHSCINIIKFDVVDYQSLPGLVQQVDEAVGASGLNLLINNAGVLEKCPTQMFGMPLEQLEPQVFNSVMNTNTTAPLMLTKAMLPLLRQAAARSEGPLSVQRAAVINMSSILSSIGDFVFNPDIYGYRASKAALNMLTMALAKEYGKEGLLFVAVHPGWVKTDMGTTAAELTIEESISQVFQLLDDLTEKHNGLLISYTGAVVPW</sequence>
<evidence type="ECO:0000256" key="3">
    <source>
        <dbReference type="RuleBase" id="RU000363"/>
    </source>
</evidence>
<evidence type="ECO:0000256" key="1">
    <source>
        <dbReference type="ARBA" id="ARBA00022857"/>
    </source>
</evidence>
<dbReference type="Gene3D" id="3.40.50.720">
    <property type="entry name" value="NAD(P)-binding Rossmann-like Domain"/>
    <property type="match status" value="1"/>
</dbReference>
<dbReference type="GO" id="GO:0016491">
    <property type="term" value="F:oxidoreductase activity"/>
    <property type="evidence" value="ECO:0007669"/>
    <property type="project" value="UniProtKB-KW"/>
</dbReference>
<accession>A0AAW0YN87</accession>
<keyword evidence="5" id="KW-1185">Reference proteome</keyword>
<dbReference type="InterPro" id="IPR051468">
    <property type="entry name" value="Fungal_SecMetab_SDRs"/>
</dbReference>
<protein>
    <recommendedName>
        <fullName evidence="6">C-factor-like</fullName>
    </recommendedName>
</protein>
<keyword evidence="2" id="KW-0560">Oxidoreductase</keyword>
<gene>
    <name evidence="4" type="ORF">OTU49_003935</name>
</gene>
<name>A0AAW0YN87_CHEQU</name>
<dbReference type="EMBL" id="JARKIK010000003">
    <property type="protein sequence ID" value="KAK8753333.1"/>
    <property type="molecule type" value="Genomic_DNA"/>
</dbReference>
<dbReference type="PANTHER" id="PTHR43544:SF7">
    <property type="entry name" value="NADB-LER2"/>
    <property type="match status" value="1"/>
</dbReference>
<dbReference type="PRINTS" id="PR00080">
    <property type="entry name" value="SDRFAMILY"/>
</dbReference>
<dbReference type="AlphaFoldDB" id="A0AAW0YN87"/>
<comment type="caution">
    <text evidence="4">The sequence shown here is derived from an EMBL/GenBank/DDBJ whole genome shotgun (WGS) entry which is preliminary data.</text>
</comment>
<evidence type="ECO:0000313" key="5">
    <source>
        <dbReference type="Proteomes" id="UP001445076"/>
    </source>
</evidence>
<dbReference type="PANTHER" id="PTHR43544">
    <property type="entry name" value="SHORT-CHAIN DEHYDROGENASE/REDUCTASE"/>
    <property type="match status" value="1"/>
</dbReference>
<dbReference type="CDD" id="cd05325">
    <property type="entry name" value="carb_red_sniffer_like_SDR_c"/>
    <property type="match status" value="1"/>
</dbReference>